<keyword evidence="2" id="KW-1185">Reference proteome</keyword>
<proteinExistence type="predicted"/>
<accession>A0ABR2ABD4</accession>
<organism evidence="1 2">
    <name type="scientific">Hibiscus sabdariffa</name>
    <name type="common">roselle</name>
    <dbReference type="NCBI Taxonomy" id="183260"/>
    <lineage>
        <taxon>Eukaryota</taxon>
        <taxon>Viridiplantae</taxon>
        <taxon>Streptophyta</taxon>
        <taxon>Embryophyta</taxon>
        <taxon>Tracheophyta</taxon>
        <taxon>Spermatophyta</taxon>
        <taxon>Magnoliopsida</taxon>
        <taxon>eudicotyledons</taxon>
        <taxon>Gunneridae</taxon>
        <taxon>Pentapetalae</taxon>
        <taxon>rosids</taxon>
        <taxon>malvids</taxon>
        <taxon>Malvales</taxon>
        <taxon>Malvaceae</taxon>
        <taxon>Malvoideae</taxon>
        <taxon>Hibiscus</taxon>
    </lineage>
</organism>
<evidence type="ECO:0000313" key="1">
    <source>
        <dbReference type="EMBL" id="KAK8490172.1"/>
    </source>
</evidence>
<reference evidence="1 2" key="1">
    <citation type="journal article" date="2024" name="G3 (Bethesda)">
        <title>Genome assembly of Hibiscus sabdariffa L. provides insights into metabolisms of medicinal natural products.</title>
        <authorList>
            <person name="Kim T."/>
        </authorList>
    </citation>
    <scope>NUCLEOTIDE SEQUENCE [LARGE SCALE GENOMIC DNA]</scope>
    <source>
        <strain evidence="1">TK-2024</strain>
        <tissue evidence="1">Old leaves</tissue>
    </source>
</reference>
<name>A0ABR2ABD4_9ROSI</name>
<gene>
    <name evidence="1" type="ORF">V6N12_011377</name>
</gene>
<sequence>MDRGTGGYGCLVEPRVCSLAARKCRYYRRFKRSRQSASTDSSVRSQRQRNNIQGSEIELNEELDNPIDIFSHVHRPVILPLSRARSSRCSVKPASRCAFHSKIQEIIAFAKIPWPNSELGMGRKDSCRKDPITWDDPMFHSLNAPTCVTSLRYQARQANLMLTLHLSNTY</sequence>
<dbReference type="EMBL" id="JBBPBM010000871">
    <property type="protein sequence ID" value="KAK8490172.1"/>
    <property type="molecule type" value="Genomic_DNA"/>
</dbReference>
<dbReference type="Proteomes" id="UP001472677">
    <property type="component" value="Unassembled WGS sequence"/>
</dbReference>
<evidence type="ECO:0000313" key="2">
    <source>
        <dbReference type="Proteomes" id="UP001472677"/>
    </source>
</evidence>
<protein>
    <submittedName>
        <fullName evidence="1">Uncharacterized protein</fullName>
    </submittedName>
</protein>
<comment type="caution">
    <text evidence="1">The sequence shown here is derived from an EMBL/GenBank/DDBJ whole genome shotgun (WGS) entry which is preliminary data.</text>
</comment>